<dbReference type="PROSITE" id="PS50006">
    <property type="entry name" value="FHA_DOMAIN"/>
    <property type="match status" value="2"/>
</dbReference>
<dbReference type="Proteomes" id="UP000594637">
    <property type="component" value="Chromosome"/>
</dbReference>
<feature type="domain" description="FHA" evidence="11">
    <location>
        <begin position="315"/>
        <end position="364"/>
    </location>
</feature>
<dbReference type="GO" id="GO:0140359">
    <property type="term" value="F:ABC-type transporter activity"/>
    <property type="evidence" value="ECO:0007669"/>
    <property type="project" value="InterPro"/>
</dbReference>
<dbReference type="PANTHER" id="PTHR48041:SF139">
    <property type="entry name" value="PROTEIN SCARLET"/>
    <property type="match status" value="1"/>
</dbReference>
<evidence type="ECO:0000259" key="12">
    <source>
        <dbReference type="PROSITE" id="PS50893"/>
    </source>
</evidence>
<feature type="transmembrane region" description="Helical" evidence="10">
    <location>
        <begin position="821"/>
        <end position="843"/>
    </location>
</feature>
<dbReference type="InterPro" id="IPR008984">
    <property type="entry name" value="SMAD_FHA_dom_sf"/>
</dbReference>
<feature type="transmembrane region" description="Helical" evidence="10">
    <location>
        <begin position="777"/>
        <end position="801"/>
    </location>
</feature>
<feature type="domain" description="FHA" evidence="11">
    <location>
        <begin position="102"/>
        <end position="152"/>
    </location>
</feature>
<proteinExistence type="predicted"/>
<evidence type="ECO:0000256" key="10">
    <source>
        <dbReference type="SAM" id="Phobius"/>
    </source>
</evidence>
<dbReference type="PROSITE" id="PS50893">
    <property type="entry name" value="ABC_TRANSPORTER_2"/>
    <property type="match status" value="1"/>
</dbReference>
<dbReference type="Pfam" id="PF01061">
    <property type="entry name" value="ABC2_membrane"/>
    <property type="match status" value="1"/>
</dbReference>
<evidence type="ECO:0000256" key="1">
    <source>
        <dbReference type="ARBA" id="ARBA00004141"/>
    </source>
</evidence>
<dbReference type="SUPFAM" id="SSF52540">
    <property type="entry name" value="P-loop containing nucleoside triphosphate hydrolases"/>
    <property type="match status" value="1"/>
</dbReference>
<dbReference type="InterPro" id="IPR003593">
    <property type="entry name" value="AAA+_ATPase"/>
</dbReference>
<dbReference type="GO" id="GO:0005524">
    <property type="term" value="F:ATP binding"/>
    <property type="evidence" value="ECO:0007669"/>
    <property type="project" value="UniProtKB-KW"/>
</dbReference>
<evidence type="ECO:0000256" key="2">
    <source>
        <dbReference type="ARBA" id="ARBA00022448"/>
    </source>
</evidence>
<evidence type="ECO:0000313" key="14">
    <source>
        <dbReference type="Proteomes" id="UP000594637"/>
    </source>
</evidence>
<keyword evidence="7 10" id="KW-1133">Transmembrane helix</keyword>
<dbReference type="InterPro" id="IPR003439">
    <property type="entry name" value="ABC_transporter-like_ATP-bd"/>
</dbReference>
<dbReference type="InterPro" id="IPR027417">
    <property type="entry name" value="P-loop_NTPase"/>
</dbReference>
<dbReference type="EMBL" id="CP063989">
    <property type="protein sequence ID" value="QPL06084.1"/>
    <property type="molecule type" value="Genomic_DNA"/>
</dbReference>
<keyword evidence="8 10" id="KW-0472">Membrane</keyword>
<feature type="region of interest" description="Disordered" evidence="9">
    <location>
        <begin position="686"/>
        <end position="707"/>
    </location>
</feature>
<dbReference type="Pfam" id="PF00005">
    <property type="entry name" value="ABC_tran"/>
    <property type="match status" value="1"/>
</dbReference>
<dbReference type="InterPro" id="IPR013525">
    <property type="entry name" value="ABC2_TM"/>
</dbReference>
<feature type="transmembrane region" description="Helical" evidence="10">
    <location>
        <begin position="863"/>
        <end position="885"/>
    </location>
</feature>
<evidence type="ECO:0000256" key="8">
    <source>
        <dbReference type="ARBA" id="ARBA00023136"/>
    </source>
</evidence>
<gene>
    <name evidence="13" type="ORF">ID810_03890</name>
</gene>
<evidence type="ECO:0000256" key="9">
    <source>
        <dbReference type="SAM" id="MobiDB-lite"/>
    </source>
</evidence>
<dbReference type="Gene3D" id="3.40.50.300">
    <property type="entry name" value="P-loop containing nucleotide triphosphate hydrolases"/>
    <property type="match status" value="1"/>
</dbReference>
<keyword evidence="4 10" id="KW-0812">Transmembrane</keyword>
<feature type="transmembrane region" description="Helical" evidence="10">
    <location>
        <begin position="724"/>
        <end position="747"/>
    </location>
</feature>
<dbReference type="PANTHER" id="PTHR48041">
    <property type="entry name" value="ABC TRANSPORTER G FAMILY MEMBER 28"/>
    <property type="match status" value="1"/>
</dbReference>
<dbReference type="CDD" id="cd00060">
    <property type="entry name" value="FHA"/>
    <property type="match status" value="2"/>
</dbReference>
<dbReference type="AlphaFoldDB" id="A0A7T0PWU1"/>
<evidence type="ECO:0000256" key="5">
    <source>
        <dbReference type="ARBA" id="ARBA00022741"/>
    </source>
</evidence>
<feature type="region of interest" description="Disordered" evidence="9">
    <location>
        <begin position="234"/>
        <end position="314"/>
    </location>
</feature>
<keyword evidence="6 13" id="KW-0067">ATP-binding</keyword>
<feature type="transmembrane region" description="Helical" evidence="10">
    <location>
        <begin position="959"/>
        <end position="981"/>
    </location>
</feature>
<organism evidence="13 14">
    <name type="scientific">Actinomyces respiraculi</name>
    <dbReference type="NCBI Taxonomy" id="2744574"/>
    <lineage>
        <taxon>Bacteria</taxon>
        <taxon>Bacillati</taxon>
        <taxon>Actinomycetota</taxon>
        <taxon>Actinomycetes</taxon>
        <taxon>Actinomycetales</taxon>
        <taxon>Actinomycetaceae</taxon>
        <taxon>Actinomyces</taxon>
    </lineage>
</organism>
<dbReference type="GO" id="GO:0016887">
    <property type="term" value="F:ATP hydrolysis activity"/>
    <property type="evidence" value="ECO:0007669"/>
    <property type="project" value="InterPro"/>
</dbReference>
<dbReference type="InterPro" id="IPR050352">
    <property type="entry name" value="ABCG_transporters"/>
</dbReference>
<dbReference type="Gene3D" id="2.60.200.20">
    <property type="match status" value="2"/>
</dbReference>
<evidence type="ECO:0000256" key="6">
    <source>
        <dbReference type="ARBA" id="ARBA00022840"/>
    </source>
</evidence>
<feature type="compositionally biased region" description="Basic residues" evidence="9">
    <location>
        <begin position="1"/>
        <end position="16"/>
    </location>
</feature>
<evidence type="ECO:0000259" key="11">
    <source>
        <dbReference type="PROSITE" id="PS50006"/>
    </source>
</evidence>
<keyword evidence="5" id="KW-0547">Nucleotide-binding</keyword>
<keyword evidence="14" id="KW-1185">Reference proteome</keyword>
<feature type="compositionally biased region" description="Polar residues" evidence="9">
    <location>
        <begin position="696"/>
        <end position="707"/>
    </location>
</feature>
<name>A0A7T0PWU1_9ACTO</name>
<accession>A0A7T0PWU1</accession>
<keyword evidence="3" id="KW-0597">Phosphoprotein</keyword>
<protein>
    <submittedName>
        <fullName evidence="13">ATP-binding cassette domain-containing protein</fullName>
    </submittedName>
</protein>
<dbReference type="SUPFAM" id="SSF49879">
    <property type="entry name" value="SMAD/FHA domain"/>
    <property type="match status" value="2"/>
</dbReference>
<evidence type="ECO:0000256" key="4">
    <source>
        <dbReference type="ARBA" id="ARBA00022692"/>
    </source>
</evidence>
<evidence type="ECO:0000313" key="13">
    <source>
        <dbReference type="EMBL" id="QPL06084.1"/>
    </source>
</evidence>
<dbReference type="SMART" id="SM00382">
    <property type="entry name" value="AAA"/>
    <property type="match status" value="1"/>
</dbReference>
<feature type="transmembrane region" description="Helical" evidence="10">
    <location>
        <begin position="892"/>
        <end position="913"/>
    </location>
</feature>
<feature type="region of interest" description="Disordered" evidence="9">
    <location>
        <begin position="182"/>
        <end position="210"/>
    </location>
</feature>
<dbReference type="SMART" id="SM00240">
    <property type="entry name" value="FHA"/>
    <property type="match status" value="2"/>
</dbReference>
<sequence>MEARRTARTRVPRERRRPVSREAHDTKRRRPRPAQGGDALHSTVGTSPRAPGAGDARTCGRRAGIVARAPHPGRTSVPTTAISVRPANAPVGQQPLVFDREFTVGRRPGNGIVINNTTIVSGTHLRVRPTDQGWLIELVSQTNGMLVDGVDTRGPVLVTQPVRVQLANASGPVLVFVPQPAAAAAGPTPSPAGQTVASGQTAASAQTDAAGQAAASGQSAASAQTDAAGQAAASGQSAASAQTDAAGQTVAADRTTVMSSPSPSPAASAVTTTGAPSASSSAQTTGSQAPVDPRDPLAPVGQRRTIGGVRLTGPGTIGRYPDNALVIPDSAVSGRHARVERTPQGLVVIDNGSTNGIFVGGQRVPHVLITKPTVIGMGGHFVEVSPNGVLKLQERGGELIGRDLTFVVNDRRLRLLDRVSFQLPGNELLAVVGPSGAGKSTLLKALTGEQRAQEGQVLFNGMDVYEHYETMRNMIGVVPQNDVVHANLTVAQTLQYAAELRFAKDVSTAERDQRIAEVLDDLDLTEHVSKRVKQLSGGQRKRVSTAIELLTKPGLLFLDEPTSGLDPQLDRDVMDLLARLAHGTRGSDSGRTVMVVTHNENHIDRADKVLILATGGRPVYYGPPRDVLPYFTERLKEVFSSGRLVTHAPAGGFADPTEITGYADVYALVRNHTPELRAALEARVPSTRPTGGAKVRSSTADLDQNRRPQQSWLRQVSTLVRRHLRLVLADPSYLAFMLILPLVMGVLTKVMEGKWGFAVPDYTITPENPVPVYSTQALQLLVILITGAAFAGMAATIRELIGEREVFLREKAVGLRPGSYLLAKIVVLALIVTVQTLLMVGVALLLNDAPSDAVLLGSPGLELAVGCWLTAFACGLLGLAVSAFVTSSEQVMPVLVVTIMAQLVLAGGVIPVAGRAVFEQLAWVMPARWGYAVTSSTVDMNTIVPYRADDLWEHSLAQWGADACVLVVLGLVFAAITYMGLARHRRR</sequence>
<dbReference type="Pfam" id="PF00498">
    <property type="entry name" value="FHA"/>
    <property type="match status" value="2"/>
</dbReference>
<comment type="subcellular location">
    <subcellularLocation>
        <location evidence="1">Membrane</location>
        <topology evidence="1">Multi-pass membrane protein</topology>
    </subcellularLocation>
</comment>
<evidence type="ECO:0000256" key="7">
    <source>
        <dbReference type="ARBA" id="ARBA00022989"/>
    </source>
</evidence>
<feature type="domain" description="ABC transporter" evidence="12">
    <location>
        <begin position="399"/>
        <end position="640"/>
    </location>
</feature>
<dbReference type="InterPro" id="IPR000253">
    <property type="entry name" value="FHA_dom"/>
</dbReference>
<feature type="compositionally biased region" description="Low complexity" evidence="9">
    <location>
        <begin position="234"/>
        <end position="290"/>
    </location>
</feature>
<dbReference type="GO" id="GO:0016020">
    <property type="term" value="C:membrane"/>
    <property type="evidence" value="ECO:0007669"/>
    <property type="project" value="UniProtKB-SubCell"/>
</dbReference>
<keyword evidence="2" id="KW-0813">Transport</keyword>
<evidence type="ECO:0000256" key="3">
    <source>
        <dbReference type="ARBA" id="ARBA00022553"/>
    </source>
</evidence>
<dbReference type="KEGG" id="arep:ID810_03890"/>
<feature type="region of interest" description="Disordered" evidence="9">
    <location>
        <begin position="1"/>
        <end position="57"/>
    </location>
</feature>
<reference evidence="13 14" key="1">
    <citation type="submission" date="2020-11" db="EMBL/GenBank/DDBJ databases">
        <title>Actinomyces sp. ZJ750.</title>
        <authorList>
            <person name="Zhou J."/>
        </authorList>
    </citation>
    <scope>NUCLEOTIDE SEQUENCE [LARGE SCALE GENOMIC DNA]</scope>
    <source>
        <strain evidence="13 14">ZJ750</strain>
    </source>
</reference>